<reference evidence="3 6" key="3">
    <citation type="journal article" date="2007" name="Virology">
        <title>Genome sequence and organization of a nucleopolyhedrovirus that infects the tea looper caterpillar, Ectropis obliqua.</title>
        <authorList>
            <person name="Ma X.C."/>
            <person name="Shang J.Y."/>
            <person name="Yang Z.N."/>
            <person name="Bao Y.Y."/>
            <person name="Xiao Q."/>
            <person name="Zhang C.X."/>
        </authorList>
    </citation>
    <scope>NUCLEOTIDE SEQUENCE [LARGE SCALE GENOMIC DNA]</scope>
    <source>
        <strain evidence="3 6">A1</strain>
    </source>
</reference>
<evidence type="ECO:0000313" key="4">
    <source>
        <dbReference type="EMBL" id="AGS47902.1"/>
    </source>
</evidence>
<reference evidence="5" key="5">
    <citation type="submission" date="2021-06" db="EMBL/GenBank/DDBJ databases">
        <authorList>
            <person name="Xiao Q."/>
            <person name="Zhang X.X."/>
            <person name="Tang M.J."/>
        </authorList>
    </citation>
    <scope>NUCLEOTIDE SEQUENCE</scope>
    <source>
        <strain evidence="5">QF4</strain>
    </source>
</reference>
<dbReference type="KEGG" id="vg:5176482"/>
<dbReference type="Pfam" id="PF03258">
    <property type="entry name" value="Baculo_FP"/>
    <property type="match status" value="1"/>
</dbReference>
<accession>A0EYU8</accession>
<dbReference type="Proteomes" id="UP000214344">
    <property type="component" value="Segment"/>
</dbReference>
<evidence type="ECO:0000313" key="5">
    <source>
        <dbReference type="EMBL" id="QWV59686.1"/>
    </source>
</evidence>
<evidence type="ECO:0000259" key="2">
    <source>
        <dbReference type="Pfam" id="PF25298"/>
    </source>
</evidence>
<dbReference type="InterPro" id="IPR057251">
    <property type="entry name" value="FP_C"/>
</dbReference>
<name>A0EYU8_9ABAC</name>
<evidence type="ECO:0000259" key="1">
    <source>
        <dbReference type="Pfam" id="PF03258"/>
    </source>
</evidence>
<feature type="domain" description="FP protein N-terminal" evidence="1">
    <location>
        <begin position="45"/>
        <end position="131"/>
    </location>
</feature>
<dbReference type="EMBL" id="DQ837165">
    <property type="protein sequence ID" value="ABI35728.1"/>
    <property type="molecule type" value="Genomic_DNA"/>
</dbReference>
<organism evidence="3 6">
    <name type="scientific">Ectropis obliqua nucleopolyhedrovirus</name>
    <dbReference type="NCBI Taxonomy" id="59376"/>
    <lineage>
        <taxon>Viruses</taxon>
        <taxon>Viruses incertae sedis</taxon>
        <taxon>Naldaviricetes</taxon>
        <taxon>Lefavirales</taxon>
        <taxon>Baculoviridae</taxon>
        <taxon>Alphabaculovirus</taxon>
        <taxon>Alphabaculovirus ecobliquae</taxon>
    </lineage>
</organism>
<dbReference type="EMBL" id="MZ394738">
    <property type="protein sequence ID" value="QWV59686.1"/>
    <property type="molecule type" value="Genomic_DNA"/>
</dbReference>
<dbReference type="Pfam" id="PF25298">
    <property type="entry name" value="Baculo_FP_2nd"/>
    <property type="match status" value="1"/>
</dbReference>
<sequence>METTTDLINVPKLKNIIKNEIERNVSDNMHALNSKLRKLEDAELNCNVEIYGISDSQLHHKKIRQHYVKKICALLSLDSKLIVLSEYKKNFIRVKLTDAVTAREWQTRSCRTRLKNYDLGVNFDGPVKIFVAASHEHKQLLKKTRDLLLSHYKYVSLCKNGVMVRHSDNSKIYVVQKENDIYELLIKAKTTPTQQQNTCFDGVDNDFANLNIANDNIIDFKTFDIDNKPNDQHLI</sequence>
<reference evidence="3 6" key="1">
    <citation type="journal article" date="2006" name="J. Microbiol.">
        <title>Morphological, phylogenetic and biological characteristics of Ectropis obliqua single-nucleocapsid nucleopolyhedrovirus.</title>
        <authorList>
            <person name="Ma X.C."/>
            <person name="Xu H.J."/>
            <person name="Tang M.J."/>
            <person name="Xiao Q."/>
            <person name="Hong J."/>
            <person name="Zhang C.X."/>
        </authorList>
    </citation>
    <scope>NUCLEOTIDE SEQUENCE [LARGE SCALE GENOMIC DNA]</scope>
    <source>
        <strain evidence="3 6">A1</strain>
    </source>
</reference>
<dbReference type="RefSeq" id="YP_874238.1">
    <property type="nucleotide sequence ID" value="NC_008586.1"/>
</dbReference>
<proteinExistence type="predicted"/>
<evidence type="ECO:0000313" key="6">
    <source>
        <dbReference type="Proteomes" id="UP000214344"/>
    </source>
</evidence>
<dbReference type="OrthoDB" id="15947at10239"/>
<reference evidence="3" key="2">
    <citation type="submission" date="2006-07" db="EMBL/GenBank/DDBJ databases">
        <authorList>
            <person name="Zhang C.-X."/>
            <person name="Yang Z.-N."/>
            <person name="Ma X.-C."/>
            <person name="Xiao Q."/>
        </authorList>
    </citation>
    <scope>NUCLEOTIDE SEQUENCE</scope>
    <source>
        <strain evidence="3">A1</strain>
    </source>
</reference>
<reference evidence="4" key="4">
    <citation type="submission" date="2013-04" db="EMBL/GenBank/DDBJ databases">
        <authorList>
            <person name="Chen J."/>
            <person name="Hu Y."/>
            <person name="Yin Y."/>
            <person name="Wang B."/>
            <person name="Zhu Y."/>
        </authorList>
    </citation>
    <scope>NUCLEOTIDE SEQUENCE</scope>
    <source>
        <strain evidence="4">Unioasis 1</strain>
    </source>
</reference>
<evidence type="ECO:0000313" key="3">
    <source>
        <dbReference type="EMBL" id="ABI35728.1"/>
    </source>
</evidence>
<dbReference type="EMBL" id="KC960018">
    <property type="protein sequence ID" value="AGS47902.1"/>
    <property type="molecule type" value="Genomic_DNA"/>
</dbReference>
<dbReference type="InterPro" id="IPR004941">
    <property type="entry name" value="FP_N"/>
</dbReference>
<keyword evidence="6" id="KW-1185">Reference proteome</keyword>
<feature type="domain" description="FP protein C-terminal" evidence="2">
    <location>
        <begin position="135"/>
        <end position="184"/>
    </location>
</feature>
<protein>
    <submittedName>
        <fullName evidence="4">FP protein</fullName>
    </submittedName>
    <submittedName>
        <fullName evidence="3">Fp25K</fullName>
    </submittedName>
</protein>
<gene>
    <name evidence="5" type="ORF">QF4000100</name>
    <name evidence="4" type="ORF">wdlz-06GM57</name>
</gene>